<proteinExistence type="predicted"/>
<organism evidence="4 5">
    <name type="scientific">Clostridium cochlearium</name>
    <dbReference type="NCBI Taxonomy" id="1494"/>
    <lineage>
        <taxon>Bacteria</taxon>
        <taxon>Bacillati</taxon>
        <taxon>Bacillota</taxon>
        <taxon>Clostridia</taxon>
        <taxon>Eubacteriales</taxon>
        <taxon>Clostridiaceae</taxon>
        <taxon>Clostridium</taxon>
    </lineage>
</organism>
<dbReference type="InterPro" id="IPR002901">
    <property type="entry name" value="MGlyc_endo_b_GlcNAc-like_dom"/>
</dbReference>
<dbReference type="AlphaFoldDB" id="A0A2X2W0C4"/>
<name>A0A2X2W0C4_CLOCO</name>
<keyword evidence="1 2" id="KW-0732">Signal</keyword>
<evidence type="ECO:0000313" key="5">
    <source>
        <dbReference type="Proteomes" id="UP000250223"/>
    </source>
</evidence>
<keyword evidence="4" id="KW-0326">Glycosidase</keyword>
<evidence type="ECO:0000256" key="2">
    <source>
        <dbReference type="SAM" id="SignalP"/>
    </source>
</evidence>
<evidence type="ECO:0000313" key="4">
    <source>
        <dbReference type="EMBL" id="SQB34054.1"/>
    </source>
</evidence>
<protein>
    <submittedName>
        <fullName evidence="4">Cell wall hydrolase</fullName>
        <ecNumber evidence="4">3.2.1.96</ecNumber>
    </submittedName>
</protein>
<dbReference type="GO" id="GO:0033925">
    <property type="term" value="F:mannosyl-glycoprotein endo-beta-N-acetylglucosaminidase activity"/>
    <property type="evidence" value="ECO:0007669"/>
    <property type="project" value="UniProtKB-EC"/>
</dbReference>
<feature type="chain" id="PRO_5015904174" evidence="2">
    <location>
        <begin position="24"/>
        <end position="491"/>
    </location>
</feature>
<sequence>MKLRKVFIASLIFSMCLSNKVLANNKFENRANISSDKVWTVKFNFGLNKNTINDKNVYVTDTNGKKVNVNITPGKEENTIEIVPVTGGYVPAKTYVLNLETGVESIGGKNLKEPLKMQFTIEGKYKDESDYINLPKVTNVKMEKQPILPGETQTFYLSSTGASHVEYRIFISRYTYNVDKFEDFQEVTNGYIASNKITLNKTFESSNEGEKYKVIIYVKRAGQKGLYKDELTDFDNYYVDYFRCVDSKDVSNITSINYDKTIDEVLDKQSIPSVSVTDEGPSGWVGASRNQIKYYLNPENFMDEYGKYMFLKLSYVDDSITAEDINGILKGKGILEDKGQAFLEAGKTHNINPVYLASHALLETGNGTSKLANGIEVTGADGKKKVYNMFGIKAFDQDPNKYGSEFAYEQKWFTPEDAIIGGAKYIAEKYVNNTQSPRETLYEMRWNPYTPGSYQYATDIGWAYKQVKNIKDLMDKCKNPTLVFKKPVYKK</sequence>
<gene>
    <name evidence="4" type="primary">lytD</name>
    <name evidence="4" type="ORF">NCTC13028_00943</name>
</gene>
<dbReference type="InterPro" id="IPR032812">
    <property type="entry name" value="SbsA_Ig"/>
</dbReference>
<dbReference type="EC" id="3.2.1.96" evidence="4"/>
<dbReference type="Pfam" id="PF13205">
    <property type="entry name" value="Big_5"/>
    <property type="match status" value="1"/>
</dbReference>
<dbReference type="GO" id="GO:0004040">
    <property type="term" value="F:amidase activity"/>
    <property type="evidence" value="ECO:0007669"/>
    <property type="project" value="InterPro"/>
</dbReference>
<dbReference type="Gene3D" id="1.10.530.10">
    <property type="match status" value="1"/>
</dbReference>
<dbReference type="Proteomes" id="UP000250223">
    <property type="component" value="Unassembled WGS sequence"/>
</dbReference>
<dbReference type="EMBL" id="UAWC01000005">
    <property type="protein sequence ID" value="SQB34054.1"/>
    <property type="molecule type" value="Genomic_DNA"/>
</dbReference>
<feature type="domain" description="Mannosyl-glycoprotein endo-beta-N-acetylglucosamidase-like" evidence="3">
    <location>
        <begin position="327"/>
        <end position="485"/>
    </location>
</feature>
<evidence type="ECO:0000259" key="3">
    <source>
        <dbReference type="SMART" id="SM00047"/>
    </source>
</evidence>
<reference evidence="4 5" key="1">
    <citation type="submission" date="2018-06" db="EMBL/GenBank/DDBJ databases">
        <authorList>
            <consortium name="Pathogen Informatics"/>
            <person name="Doyle S."/>
        </authorList>
    </citation>
    <scope>NUCLEOTIDE SEQUENCE [LARGE SCALE GENOMIC DNA]</scope>
    <source>
        <strain evidence="4 5">NCTC13028</strain>
    </source>
</reference>
<dbReference type="SMART" id="SM00047">
    <property type="entry name" value="LYZ2"/>
    <property type="match status" value="1"/>
</dbReference>
<accession>A0A2X2W0C4</accession>
<evidence type="ECO:0000256" key="1">
    <source>
        <dbReference type="ARBA" id="ARBA00022729"/>
    </source>
</evidence>
<keyword evidence="4" id="KW-0378">Hydrolase</keyword>
<feature type="signal peptide" evidence="2">
    <location>
        <begin position="1"/>
        <end position="23"/>
    </location>
</feature>
<dbReference type="RefSeq" id="WP_111921329.1">
    <property type="nucleotide sequence ID" value="NZ_JAAZKZ010000010.1"/>
</dbReference>
<dbReference type="Pfam" id="PF01832">
    <property type="entry name" value="Glucosaminidase"/>
    <property type="match status" value="1"/>
</dbReference>